<reference evidence="2 4" key="4">
    <citation type="submission" date="2015-03" db="EMBL/GenBank/DDBJ databases">
        <authorList>
            <person name="Regsiter A."/>
            <person name="william w."/>
        </authorList>
    </citation>
    <scope>NUCLEOTIDE SEQUENCE [LARGE SCALE GENOMIC DNA]</scope>
    <source>
        <strain evidence="2 4">CB1</strain>
    </source>
</reference>
<organism evidence="1 3">
    <name type="scientific">Thiomonas arsenitoxydans (strain DSM 22701 / CIP 110005 / 3As)</name>
    <dbReference type="NCBI Taxonomy" id="426114"/>
    <lineage>
        <taxon>Bacteria</taxon>
        <taxon>Pseudomonadati</taxon>
        <taxon>Pseudomonadota</taxon>
        <taxon>Betaproteobacteria</taxon>
        <taxon>Burkholderiales</taxon>
        <taxon>Thiomonas</taxon>
    </lineage>
</organism>
<dbReference type="AlphaFoldDB" id="D6CPI6"/>
<dbReference type="KEGG" id="thi:THI_1223"/>
<gene>
    <name evidence="1" type="ordered locus">THI_1223</name>
    <name evidence="2" type="ORF">THICB1_100075</name>
</gene>
<reference evidence="3" key="2">
    <citation type="journal article" date="2010" name="PLoS Genet.">
        <title>Structure, function, and evolution of the Thiomonas spp. genome.</title>
        <authorList>
            <person name="Arsene-Ploetze F."/>
            <person name="Koechler S."/>
            <person name="Marchal M."/>
            <person name="Coppee J.Y."/>
            <person name="Chandler M."/>
            <person name="Bonnefoy V."/>
            <person name="Brochier-Armanet C."/>
            <person name="Barakat M."/>
            <person name="Barbe V."/>
            <person name="Battaglia-Brunet F."/>
            <person name="Bruneel O."/>
            <person name="Bryan C.G."/>
            <person name="Cleiss-Arnold J."/>
            <person name="Cruveiller S."/>
            <person name="Erhardt M."/>
            <person name="Heinrich-Salmeron A."/>
            <person name="Hommais F."/>
            <person name="Joulian C."/>
            <person name="Krin E."/>
            <person name="Lieutaud A."/>
            <person name="Lievremont D."/>
            <person name="Michel C."/>
            <person name="Muller D."/>
            <person name="Ortet P."/>
            <person name="Proux C."/>
            <person name="Siguier P."/>
            <person name="Roche D."/>
            <person name="Rouy Z."/>
            <person name="Salvignol G."/>
            <person name="Slyemi D."/>
            <person name="Talla E."/>
            <person name="Weiss S."/>
            <person name="Weissenbach J."/>
            <person name="Medigue C."/>
            <person name="Bertin P.N."/>
        </authorList>
    </citation>
    <scope>NUCLEOTIDE SEQUENCE [LARGE SCALE GENOMIC DNA]</scope>
    <source>
        <strain evidence="3">DSM 22701 / CIP 110005 / 3As</strain>
    </source>
</reference>
<evidence type="ECO:0000313" key="4">
    <source>
        <dbReference type="Proteomes" id="UP000078599"/>
    </source>
</evidence>
<accession>D6CPI6</accession>
<dbReference type="EMBL" id="FP475956">
    <property type="protein sequence ID" value="CAZ87916.1"/>
    <property type="molecule type" value="Genomic_DNA"/>
</dbReference>
<dbReference type="Proteomes" id="UP000078599">
    <property type="component" value="Unassembled WGS sequence"/>
</dbReference>
<dbReference type="EMBL" id="CTRI01000002">
    <property type="protein sequence ID" value="CQR26554.1"/>
    <property type="molecule type" value="Genomic_DNA"/>
</dbReference>
<protein>
    <submittedName>
        <fullName evidence="1">Uncharacterized protein</fullName>
    </submittedName>
</protein>
<reference key="1">
    <citation type="submission" date="2009-07" db="EMBL/GenBank/DDBJ databases">
        <authorList>
            <person name="Genoscope - CEA"/>
        </authorList>
    </citation>
    <scope>NUCLEOTIDE SEQUENCE</scope>
    <source>
        <strain>3As</strain>
    </source>
</reference>
<evidence type="ECO:0000313" key="2">
    <source>
        <dbReference type="EMBL" id="CQR26554.1"/>
    </source>
</evidence>
<evidence type="ECO:0000313" key="3">
    <source>
        <dbReference type="Proteomes" id="UP000002372"/>
    </source>
</evidence>
<sequence length="55" mass="6277">MTLKGMDVLEWKPQEEQIARHSKQAAALIDAPEYGAQRLDMVRTEPCHAPKMRSL</sequence>
<dbReference type="Proteomes" id="UP000002372">
    <property type="component" value="Chromosome"/>
</dbReference>
<dbReference type="HOGENOM" id="CLU_3031016_0_0_4"/>
<name>D6CPI6_THIA3</name>
<keyword evidence="4" id="KW-1185">Reference proteome</keyword>
<proteinExistence type="predicted"/>
<reference evidence="1" key="3">
    <citation type="submission" date="2010-07" db="EMBL/GenBank/DDBJ databases">
        <authorList>
            <person name="Genoscope - CEA"/>
        </authorList>
    </citation>
    <scope>NUCLEOTIDE SEQUENCE</scope>
    <source>
        <strain evidence="1">3As</strain>
    </source>
</reference>
<evidence type="ECO:0000313" key="1">
    <source>
        <dbReference type="EMBL" id="CAZ87916.1"/>
    </source>
</evidence>